<keyword evidence="3" id="KW-1185">Reference proteome</keyword>
<dbReference type="AlphaFoldDB" id="A0A0R3TSY2"/>
<feature type="region of interest" description="Disordered" evidence="1">
    <location>
        <begin position="141"/>
        <end position="176"/>
    </location>
</feature>
<feature type="compositionally biased region" description="Polar residues" evidence="1">
    <location>
        <begin position="51"/>
        <end position="74"/>
    </location>
</feature>
<feature type="compositionally biased region" description="Polar residues" evidence="1">
    <location>
        <begin position="1"/>
        <end position="22"/>
    </location>
</feature>
<feature type="region of interest" description="Disordered" evidence="1">
    <location>
        <begin position="51"/>
        <end position="96"/>
    </location>
</feature>
<gene>
    <name evidence="2" type="ORF">HNAJ_LOCUS10785</name>
</gene>
<feature type="compositionally biased region" description="Basic residues" evidence="1">
    <location>
        <begin position="77"/>
        <end position="86"/>
    </location>
</feature>
<reference evidence="2 3" key="2">
    <citation type="submission" date="2018-11" db="EMBL/GenBank/DDBJ databases">
        <authorList>
            <consortium name="Pathogen Informatics"/>
        </authorList>
    </citation>
    <scope>NUCLEOTIDE SEQUENCE [LARGE SCALE GENOMIC DNA]</scope>
</reference>
<accession>A0A0R3TSY2</accession>
<dbReference type="EMBL" id="UZAE01013220">
    <property type="protein sequence ID" value="VDO08781.1"/>
    <property type="molecule type" value="Genomic_DNA"/>
</dbReference>
<name>A0A0R3TSY2_RODNA</name>
<evidence type="ECO:0000313" key="4">
    <source>
        <dbReference type="WBParaSite" id="HNAJ_0001079001-mRNA-1"/>
    </source>
</evidence>
<dbReference type="OrthoDB" id="10614469at2759"/>
<dbReference type="WBParaSite" id="HNAJ_0001079001-mRNA-1">
    <property type="protein sequence ID" value="HNAJ_0001079001-mRNA-1"/>
    <property type="gene ID" value="HNAJ_0001079001"/>
</dbReference>
<protein>
    <submittedName>
        <fullName evidence="2 4">Uncharacterized protein</fullName>
    </submittedName>
</protein>
<organism evidence="4">
    <name type="scientific">Rodentolepis nana</name>
    <name type="common">Dwarf tapeworm</name>
    <name type="synonym">Hymenolepis nana</name>
    <dbReference type="NCBI Taxonomy" id="102285"/>
    <lineage>
        <taxon>Eukaryota</taxon>
        <taxon>Metazoa</taxon>
        <taxon>Spiralia</taxon>
        <taxon>Lophotrochozoa</taxon>
        <taxon>Platyhelminthes</taxon>
        <taxon>Cestoda</taxon>
        <taxon>Eucestoda</taxon>
        <taxon>Cyclophyllidea</taxon>
        <taxon>Hymenolepididae</taxon>
        <taxon>Rodentolepis</taxon>
    </lineage>
</organism>
<reference evidence="4" key="1">
    <citation type="submission" date="2016-04" db="UniProtKB">
        <authorList>
            <consortium name="WormBaseParasite"/>
        </authorList>
    </citation>
    <scope>IDENTIFICATION</scope>
</reference>
<evidence type="ECO:0000313" key="3">
    <source>
        <dbReference type="Proteomes" id="UP000278807"/>
    </source>
</evidence>
<evidence type="ECO:0000256" key="1">
    <source>
        <dbReference type="SAM" id="MobiDB-lite"/>
    </source>
</evidence>
<proteinExistence type="predicted"/>
<evidence type="ECO:0000313" key="2">
    <source>
        <dbReference type="EMBL" id="VDO08781.1"/>
    </source>
</evidence>
<feature type="region of interest" description="Disordered" evidence="1">
    <location>
        <begin position="1"/>
        <end position="35"/>
    </location>
</feature>
<sequence length="317" mass="36104">MQISDSTRNYSQTDNRMTQNVRSAAGVEALSDNQDHNRSLVEVEAENGAQIATSKQVKEGTSNSNNVVNEQSAPNKQTRKSKKKEKNKFNKTIDLPLGKPKGKYIFSSSSECPNSQNIRNPSYSGPRQASVEVRMGEQQIIRNPPSFSTRSPTGHPRSRHYRRNLERPNYQGTSNQVPQCVAVPNVDLPAAGNSIVSNRVVHTATHPTRNQKSSSSHSRATFRFFNNPDMKPITADELVKRMNEYHGTMQATEAFRKEEIVKRAINSANLRHLYSRLEIINRDSRDRLIVIGEEVYLFVKRTLVKYLNRRDFIDRYL</sequence>
<dbReference type="Proteomes" id="UP000278807">
    <property type="component" value="Unassembled WGS sequence"/>
</dbReference>